<keyword evidence="1" id="KW-1133">Transmembrane helix</keyword>
<gene>
    <name evidence="2" type="ORF">FYJ80_08200</name>
</gene>
<keyword evidence="3" id="KW-1185">Reference proteome</keyword>
<proteinExistence type="predicted"/>
<dbReference type="InterPro" id="IPR021299">
    <property type="entry name" value="DUF2871"/>
</dbReference>
<dbReference type="Proteomes" id="UP000460549">
    <property type="component" value="Unassembled WGS sequence"/>
</dbReference>
<evidence type="ECO:0000256" key="1">
    <source>
        <dbReference type="SAM" id="Phobius"/>
    </source>
</evidence>
<accession>A0A7X2TS32</accession>
<dbReference type="AlphaFoldDB" id="A0A7X2TS32"/>
<comment type="caution">
    <text evidence="2">The sequence shown here is derived from an EMBL/GenBank/DDBJ whole genome shotgun (WGS) entry which is preliminary data.</text>
</comment>
<organism evidence="2 3">
    <name type="scientific">Bullifex porci</name>
    <dbReference type="NCBI Taxonomy" id="2606638"/>
    <lineage>
        <taxon>Bacteria</taxon>
        <taxon>Pseudomonadati</taxon>
        <taxon>Spirochaetota</taxon>
        <taxon>Spirochaetia</taxon>
        <taxon>Spirochaetales</taxon>
        <taxon>Spirochaetaceae</taxon>
        <taxon>Bullifex</taxon>
    </lineage>
</organism>
<sequence length="40" mass="4073">MAINISKGVSASISGLAGIGHILIAIGFISLLLSFRKACE</sequence>
<protein>
    <submittedName>
        <fullName evidence="2">DUF2871 family protein</fullName>
    </submittedName>
</protein>
<keyword evidence="1" id="KW-0812">Transmembrane</keyword>
<dbReference type="EMBL" id="VUNN01000016">
    <property type="protein sequence ID" value="MSU06755.1"/>
    <property type="molecule type" value="Genomic_DNA"/>
</dbReference>
<dbReference type="Pfam" id="PF11070">
    <property type="entry name" value="DUF2871"/>
    <property type="match status" value="1"/>
</dbReference>
<dbReference type="RefSeq" id="WP_154425866.1">
    <property type="nucleotide sequence ID" value="NZ_VUNN01000016.1"/>
</dbReference>
<feature type="transmembrane region" description="Helical" evidence="1">
    <location>
        <begin position="12"/>
        <end position="35"/>
    </location>
</feature>
<name>A0A7X2TS32_9SPIO</name>
<evidence type="ECO:0000313" key="3">
    <source>
        <dbReference type="Proteomes" id="UP000460549"/>
    </source>
</evidence>
<evidence type="ECO:0000313" key="2">
    <source>
        <dbReference type="EMBL" id="MSU06755.1"/>
    </source>
</evidence>
<keyword evidence="1" id="KW-0472">Membrane</keyword>
<reference evidence="2 3" key="1">
    <citation type="submission" date="2019-08" db="EMBL/GenBank/DDBJ databases">
        <title>In-depth cultivation of the pig gut microbiome towards novel bacterial diversity and tailored functional studies.</title>
        <authorList>
            <person name="Wylensek D."/>
            <person name="Hitch T.C.A."/>
            <person name="Clavel T."/>
        </authorList>
    </citation>
    <scope>NUCLEOTIDE SEQUENCE [LARGE SCALE GENOMIC DNA]</scope>
    <source>
        <strain evidence="2 3">NM-380-WT-3C1</strain>
    </source>
</reference>